<dbReference type="Proteomes" id="UP000216984">
    <property type="component" value="Unassembled WGS sequence"/>
</dbReference>
<keyword evidence="4" id="KW-1185">Reference proteome</keyword>
<evidence type="ECO:0000313" key="3">
    <source>
        <dbReference type="EMBL" id="OZC34593.1"/>
    </source>
</evidence>
<organism evidence="3 4">
    <name type="scientific">Marinobacter vinifirmus</name>
    <dbReference type="NCBI Taxonomy" id="355591"/>
    <lineage>
        <taxon>Bacteria</taxon>
        <taxon>Pseudomonadati</taxon>
        <taxon>Pseudomonadota</taxon>
        <taxon>Gammaproteobacteria</taxon>
        <taxon>Pseudomonadales</taxon>
        <taxon>Marinobacteraceae</taxon>
        <taxon>Marinobacter</taxon>
    </lineage>
</organism>
<name>A0A7Z1DRL5_9GAMM</name>
<proteinExistence type="predicted"/>
<evidence type="ECO:0000256" key="1">
    <source>
        <dbReference type="SAM" id="Phobius"/>
    </source>
</evidence>
<protein>
    <submittedName>
        <fullName evidence="3">NERD domain-containing protein</fullName>
    </submittedName>
</protein>
<feature type="domain" description="NERD" evidence="2">
    <location>
        <begin position="32"/>
        <end position="149"/>
    </location>
</feature>
<dbReference type="InterPro" id="IPR011528">
    <property type="entry name" value="NERD"/>
</dbReference>
<gene>
    <name evidence="3" type="ORF">B9Q17_10020</name>
</gene>
<keyword evidence="1" id="KW-0472">Membrane</keyword>
<keyword evidence="1" id="KW-1133">Transmembrane helix</keyword>
<evidence type="ECO:0000313" key="4">
    <source>
        <dbReference type="Proteomes" id="UP000216984"/>
    </source>
</evidence>
<dbReference type="EMBL" id="NEFY01000035">
    <property type="protein sequence ID" value="OZC34593.1"/>
    <property type="molecule type" value="Genomic_DNA"/>
</dbReference>
<sequence>MEISIFFFFAVAVCIFAFVVGYVLGRLHRVSAVNHGEALVRRALLQRFSGEGYHLLNNLTLPITNGTTQIDHVLVSTRGIFIIEVKHYSGWIFANENSPKWTQVIFKVKNSFQNPLRQNFLHFKTVENILDFLPPEIIRPIVVFTGTAEFKTKRPKGVLLLDELNDYIGTYSDNSISINRVAFSVGRLECARYQITEQTDVDHQRHLERKFGSDRAD</sequence>
<evidence type="ECO:0000259" key="2">
    <source>
        <dbReference type="PROSITE" id="PS50965"/>
    </source>
</evidence>
<accession>A0A7Z1DRL5</accession>
<keyword evidence="1" id="KW-0812">Transmembrane</keyword>
<dbReference type="RefSeq" id="WP_094626117.1">
    <property type="nucleotide sequence ID" value="NZ_NEFY01000035.1"/>
</dbReference>
<feature type="transmembrane region" description="Helical" evidence="1">
    <location>
        <begin position="6"/>
        <end position="25"/>
    </location>
</feature>
<dbReference type="Pfam" id="PF08378">
    <property type="entry name" value="NERD"/>
    <property type="match status" value="1"/>
</dbReference>
<reference evidence="3 4" key="1">
    <citation type="submission" date="2017-06" db="EMBL/GenBank/DDBJ databases">
        <title>Draft genome sequence of the halophilic bacterium Marinobacter vinifirmus FB1.</title>
        <authorList>
            <person name="Stepanov V.G."/>
            <person name="Roberts D.J."/>
            <person name="Fox G.E."/>
        </authorList>
    </citation>
    <scope>NUCLEOTIDE SEQUENCE [LARGE SCALE GENOMIC DNA]</scope>
    <source>
        <strain evidence="3 4">FB1</strain>
    </source>
</reference>
<dbReference type="PROSITE" id="PS50965">
    <property type="entry name" value="NERD"/>
    <property type="match status" value="1"/>
</dbReference>
<dbReference type="AlphaFoldDB" id="A0A7Z1DRL5"/>
<comment type="caution">
    <text evidence="3">The sequence shown here is derived from an EMBL/GenBank/DDBJ whole genome shotgun (WGS) entry which is preliminary data.</text>
</comment>